<protein>
    <submittedName>
        <fullName evidence="2">Uncharacterized protein</fullName>
    </submittedName>
</protein>
<feature type="compositionally biased region" description="Basic residues" evidence="1">
    <location>
        <begin position="105"/>
        <end position="116"/>
    </location>
</feature>
<evidence type="ECO:0000313" key="2">
    <source>
        <dbReference type="EMBL" id="KAL3418334.1"/>
    </source>
</evidence>
<dbReference type="Proteomes" id="UP001629113">
    <property type="component" value="Unassembled WGS sequence"/>
</dbReference>
<feature type="compositionally biased region" description="Acidic residues" evidence="1">
    <location>
        <begin position="536"/>
        <end position="546"/>
    </location>
</feature>
<evidence type="ECO:0000256" key="1">
    <source>
        <dbReference type="SAM" id="MobiDB-lite"/>
    </source>
</evidence>
<dbReference type="InterPro" id="IPR007224">
    <property type="entry name" value="TIF_Rrn11"/>
</dbReference>
<feature type="compositionally biased region" description="Basic and acidic residues" evidence="1">
    <location>
        <begin position="239"/>
        <end position="249"/>
    </location>
</feature>
<dbReference type="Pfam" id="PF04090">
    <property type="entry name" value="Rrn11"/>
    <property type="match status" value="1"/>
</dbReference>
<dbReference type="PANTHER" id="PTHR28244:SF1">
    <property type="entry name" value="RNA POLYMERASE I-SPECIFIC TRANSCRIPTION INITIATION FACTOR RRN11"/>
    <property type="match status" value="1"/>
</dbReference>
<dbReference type="InterPro" id="IPR053029">
    <property type="entry name" value="RNA_pol_I-specific_init_factor"/>
</dbReference>
<reference evidence="2 3" key="1">
    <citation type="submission" date="2024-06" db="EMBL/GenBank/DDBJ databases">
        <title>Complete genome of Phlyctema vagabunda strain 19-DSS-EL-015.</title>
        <authorList>
            <person name="Fiorenzani C."/>
        </authorList>
    </citation>
    <scope>NUCLEOTIDE SEQUENCE [LARGE SCALE GENOMIC DNA]</scope>
    <source>
        <strain evidence="2 3">19-DSS-EL-015</strain>
    </source>
</reference>
<gene>
    <name evidence="2" type="ORF">PVAG01_10050</name>
</gene>
<sequence length="574" mass="65254">MSLFALPIPPGLSTPGRAKSLRAPVRGKKRKRASSPTPSESSSDDNKPSSTREKNALFVASTNPLSLAPSEVLQYRLAGLELDQELPSTKIRDFPHRGLPETAPARRRRSKSRSQSKGRDRFSTFDSVIGEDILQEEVLIEPEKKGRERGPRLRTHHWGVLTTVLHKCLLDGDIPRASRAWALLLRAEIAGKGIEIRQSGYWGIGAELLIRSQESKGKAVENDQDGDPDHDDDDDDDDAHNTESEHTSGEKVWGTPAGIAKAKEYFERLILQHPYMRQYHGSVTALDFYPAMFGCEIYGIQFKHKEALKKISKEEEQEDEDEASSSEESEEDEDEEEEDARERRRARRRLRRKEKRWNERDKIRSTSLIAAEKVATKMDELMSGLPYSESHVFLRFRGMLALYIADLYVPDFPEDDDGVDEVLQGHSRSGPELRLAKIQRRKVYETGKQMQEEERTLAKNLLEKLSRQGGRVSMDLSTLLPDPEQEEDGEDEDEDENSKGSDRDDQEEDYTNDYDEGSEAYDIGTSIQQDTNVDGNGDDDTPEDTDVSMQDPYEHNQYRRNAFNERDSGSDTDT</sequence>
<feature type="region of interest" description="Disordered" evidence="1">
    <location>
        <begin position="88"/>
        <end position="121"/>
    </location>
</feature>
<accession>A0ABR4P4U2</accession>
<comment type="caution">
    <text evidence="2">The sequence shown here is derived from an EMBL/GenBank/DDBJ whole genome shotgun (WGS) entry which is preliminary data.</text>
</comment>
<feature type="compositionally biased region" description="Basic and acidic residues" evidence="1">
    <location>
        <begin position="552"/>
        <end position="574"/>
    </location>
</feature>
<organism evidence="2 3">
    <name type="scientific">Phlyctema vagabunda</name>
    <dbReference type="NCBI Taxonomy" id="108571"/>
    <lineage>
        <taxon>Eukaryota</taxon>
        <taxon>Fungi</taxon>
        <taxon>Dikarya</taxon>
        <taxon>Ascomycota</taxon>
        <taxon>Pezizomycotina</taxon>
        <taxon>Leotiomycetes</taxon>
        <taxon>Helotiales</taxon>
        <taxon>Dermateaceae</taxon>
        <taxon>Phlyctema</taxon>
    </lineage>
</organism>
<feature type="compositionally biased region" description="Acidic residues" evidence="1">
    <location>
        <begin position="483"/>
        <end position="496"/>
    </location>
</feature>
<feature type="region of interest" description="Disordered" evidence="1">
    <location>
        <begin position="468"/>
        <end position="574"/>
    </location>
</feature>
<feature type="compositionally biased region" description="Acidic residues" evidence="1">
    <location>
        <begin position="222"/>
        <end position="238"/>
    </location>
</feature>
<dbReference type="PANTHER" id="PTHR28244">
    <property type="entry name" value="RNA POLYMERASE I-SPECIFIC TRANSCRIPTION INITIATION FACTOR RRN11"/>
    <property type="match status" value="1"/>
</dbReference>
<name>A0ABR4P4U2_9HELO</name>
<feature type="region of interest" description="Disordered" evidence="1">
    <location>
        <begin position="215"/>
        <end position="254"/>
    </location>
</feature>
<evidence type="ECO:0000313" key="3">
    <source>
        <dbReference type="Proteomes" id="UP001629113"/>
    </source>
</evidence>
<dbReference type="EMBL" id="JBFCZG010000009">
    <property type="protein sequence ID" value="KAL3418334.1"/>
    <property type="molecule type" value="Genomic_DNA"/>
</dbReference>
<proteinExistence type="predicted"/>
<feature type="compositionally biased region" description="Basic and acidic residues" evidence="1">
    <location>
        <begin position="44"/>
        <end position="55"/>
    </location>
</feature>
<feature type="compositionally biased region" description="Basic and acidic residues" evidence="1">
    <location>
        <begin position="90"/>
        <end position="99"/>
    </location>
</feature>
<feature type="compositionally biased region" description="Acidic residues" evidence="1">
    <location>
        <begin position="504"/>
        <end position="519"/>
    </location>
</feature>
<feature type="region of interest" description="Disordered" evidence="1">
    <location>
        <begin position="1"/>
        <end position="57"/>
    </location>
</feature>
<feature type="compositionally biased region" description="Acidic residues" evidence="1">
    <location>
        <begin position="315"/>
        <end position="339"/>
    </location>
</feature>
<keyword evidence="3" id="KW-1185">Reference proteome</keyword>
<feature type="region of interest" description="Disordered" evidence="1">
    <location>
        <begin position="311"/>
        <end position="341"/>
    </location>
</feature>